<gene>
    <name evidence="1" type="ORF">F8M41_020372</name>
</gene>
<keyword evidence="2" id="KW-1185">Reference proteome</keyword>
<sequence>MYFMVNGTNKKSSNCANFNINASIIDVNWKPDPLGFDGQKMNFTVNLTLDEPTTFYTKIMFSFNDDKGRVIGYTLLPLEENATSILDTFHAIIPRNIPRKYTVSVAVETLGVFSHCINFYRNSRTG</sequence>
<dbReference type="Proteomes" id="UP000439903">
    <property type="component" value="Unassembled WGS sequence"/>
</dbReference>
<organism evidence="1 2">
    <name type="scientific">Gigaspora margarita</name>
    <dbReference type="NCBI Taxonomy" id="4874"/>
    <lineage>
        <taxon>Eukaryota</taxon>
        <taxon>Fungi</taxon>
        <taxon>Fungi incertae sedis</taxon>
        <taxon>Mucoromycota</taxon>
        <taxon>Glomeromycotina</taxon>
        <taxon>Glomeromycetes</taxon>
        <taxon>Diversisporales</taxon>
        <taxon>Gigasporaceae</taxon>
        <taxon>Gigaspora</taxon>
    </lineage>
</organism>
<dbReference type="OrthoDB" id="2422413at2759"/>
<proteinExistence type="predicted"/>
<name>A0A8H4EJS4_GIGMA</name>
<reference evidence="1 2" key="1">
    <citation type="journal article" date="2019" name="Environ. Microbiol.">
        <title>At the nexus of three kingdoms: the genome of the mycorrhizal fungus Gigaspora margarita provides insights into plant, endobacterial and fungal interactions.</title>
        <authorList>
            <person name="Venice F."/>
            <person name="Ghignone S."/>
            <person name="Salvioli di Fossalunga A."/>
            <person name="Amselem J."/>
            <person name="Novero M."/>
            <person name="Xianan X."/>
            <person name="Sedzielewska Toro K."/>
            <person name="Morin E."/>
            <person name="Lipzen A."/>
            <person name="Grigoriev I.V."/>
            <person name="Henrissat B."/>
            <person name="Martin F.M."/>
            <person name="Bonfante P."/>
        </authorList>
    </citation>
    <scope>NUCLEOTIDE SEQUENCE [LARGE SCALE GENOMIC DNA]</scope>
    <source>
        <strain evidence="1 2">BEG34</strain>
    </source>
</reference>
<evidence type="ECO:0000313" key="2">
    <source>
        <dbReference type="Proteomes" id="UP000439903"/>
    </source>
</evidence>
<protein>
    <submittedName>
        <fullName evidence="1">Uncharacterized protein</fullName>
    </submittedName>
</protein>
<accession>A0A8H4EJS4</accession>
<dbReference type="AlphaFoldDB" id="A0A8H4EJS4"/>
<comment type="caution">
    <text evidence="1">The sequence shown here is derived from an EMBL/GenBank/DDBJ whole genome shotgun (WGS) entry which is preliminary data.</text>
</comment>
<dbReference type="EMBL" id="WTPW01000558">
    <property type="protein sequence ID" value="KAF0499966.1"/>
    <property type="molecule type" value="Genomic_DNA"/>
</dbReference>
<evidence type="ECO:0000313" key="1">
    <source>
        <dbReference type="EMBL" id="KAF0499966.1"/>
    </source>
</evidence>